<reference evidence="1 2" key="1">
    <citation type="submission" date="2019-03" db="EMBL/GenBank/DDBJ databases">
        <title>First draft genome of Liparis tanakae, snailfish: a comprehensive survey of snailfish specific genes.</title>
        <authorList>
            <person name="Kim W."/>
            <person name="Song I."/>
            <person name="Jeong J.-H."/>
            <person name="Kim D."/>
            <person name="Kim S."/>
            <person name="Ryu S."/>
            <person name="Song J.Y."/>
            <person name="Lee S.K."/>
        </authorList>
    </citation>
    <scope>NUCLEOTIDE SEQUENCE [LARGE SCALE GENOMIC DNA]</scope>
    <source>
        <tissue evidence="1">Muscle</tissue>
    </source>
</reference>
<sequence>MHQTYLDFHVVLGILDVLQRCINVQRHHQARGSRSCSRPLCLRVVWRIFTISTGLQDESRGISSKSVSTKLSCSEDELQSFGLEANVMYGGHLSALQAAVQKLQLVLDGADPVQTLLEEELRGFHRPRTTTRVHQVQTVARQLNDRTTVTGVWSEKSAGMVGHDLAALNTNTSTAMSEINQSRERTTQCTAKRDASFSCCGKDTGWIVHVGLRCVEVRVRAEQLGNQRQHQRWVTGTQELQTPGGKQSN</sequence>
<dbReference type="AlphaFoldDB" id="A0A4Z2G388"/>
<dbReference type="EMBL" id="SRLO01000716">
    <property type="protein sequence ID" value="TNN47998.1"/>
    <property type="molecule type" value="Genomic_DNA"/>
</dbReference>
<dbReference type="OrthoDB" id="10612446at2759"/>
<gene>
    <name evidence="1" type="ORF">EYF80_041821</name>
</gene>
<name>A0A4Z2G388_9TELE</name>
<proteinExistence type="predicted"/>
<protein>
    <submittedName>
        <fullName evidence="1">Uncharacterized protein</fullName>
    </submittedName>
</protein>
<organism evidence="1 2">
    <name type="scientific">Liparis tanakae</name>
    <name type="common">Tanaka's snailfish</name>
    <dbReference type="NCBI Taxonomy" id="230148"/>
    <lineage>
        <taxon>Eukaryota</taxon>
        <taxon>Metazoa</taxon>
        <taxon>Chordata</taxon>
        <taxon>Craniata</taxon>
        <taxon>Vertebrata</taxon>
        <taxon>Euteleostomi</taxon>
        <taxon>Actinopterygii</taxon>
        <taxon>Neopterygii</taxon>
        <taxon>Teleostei</taxon>
        <taxon>Neoteleostei</taxon>
        <taxon>Acanthomorphata</taxon>
        <taxon>Eupercaria</taxon>
        <taxon>Perciformes</taxon>
        <taxon>Cottioidei</taxon>
        <taxon>Cottales</taxon>
        <taxon>Liparidae</taxon>
        <taxon>Liparis</taxon>
    </lineage>
</organism>
<dbReference type="Proteomes" id="UP000314294">
    <property type="component" value="Unassembled WGS sequence"/>
</dbReference>
<evidence type="ECO:0000313" key="1">
    <source>
        <dbReference type="EMBL" id="TNN47998.1"/>
    </source>
</evidence>
<keyword evidence="2" id="KW-1185">Reference proteome</keyword>
<evidence type="ECO:0000313" key="2">
    <source>
        <dbReference type="Proteomes" id="UP000314294"/>
    </source>
</evidence>
<comment type="caution">
    <text evidence="1">The sequence shown here is derived from an EMBL/GenBank/DDBJ whole genome shotgun (WGS) entry which is preliminary data.</text>
</comment>
<accession>A0A4Z2G388</accession>